<evidence type="ECO:0000313" key="2">
    <source>
        <dbReference type="EMBL" id="SFC50021.1"/>
    </source>
</evidence>
<feature type="transmembrane region" description="Helical" evidence="1">
    <location>
        <begin position="138"/>
        <end position="158"/>
    </location>
</feature>
<reference evidence="3" key="1">
    <citation type="submission" date="2016-10" db="EMBL/GenBank/DDBJ databases">
        <authorList>
            <person name="Varghese N."/>
            <person name="Submissions S."/>
        </authorList>
    </citation>
    <scope>NUCLEOTIDE SEQUENCE [LARGE SCALE GENOMIC DNA]</scope>
    <source>
        <strain evidence="3">DSM 23664</strain>
    </source>
</reference>
<keyword evidence="3" id="KW-1185">Reference proteome</keyword>
<evidence type="ECO:0008006" key="4">
    <source>
        <dbReference type="Google" id="ProtNLM"/>
    </source>
</evidence>
<dbReference type="AlphaFoldDB" id="A0A1I1JPA5"/>
<evidence type="ECO:0000256" key="1">
    <source>
        <dbReference type="SAM" id="Phobius"/>
    </source>
</evidence>
<name>A0A1I1JPA5_9LACT</name>
<protein>
    <recommendedName>
        <fullName evidence="4">Ion channel</fullName>
    </recommendedName>
</protein>
<keyword evidence="1" id="KW-1133">Transmembrane helix</keyword>
<dbReference type="SUPFAM" id="SSF81324">
    <property type="entry name" value="Voltage-gated potassium channels"/>
    <property type="match status" value="1"/>
</dbReference>
<feature type="transmembrane region" description="Helical" evidence="1">
    <location>
        <begin position="56"/>
        <end position="80"/>
    </location>
</feature>
<dbReference type="Gene3D" id="1.10.287.70">
    <property type="match status" value="1"/>
</dbReference>
<feature type="transmembrane region" description="Helical" evidence="1">
    <location>
        <begin position="6"/>
        <end position="27"/>
    </location>
</feature>
<dbReference type="OrthoDB" id="3422146at2"/>
<dbReference type="RefSeq" id="WP_091530557.1">
    <property type="nucleotide sequence ID" value="NZ_FOLT01000008.1"/>
</dbReference>
<dbReference type="STRING" id="753702.SAMN04488102_10870"/>
<proteinExistence type="predicted"/>
<keyword evidence="1" id="KW-0812">Transmembrane</keyword>
<dbReference type="Proteomes" id="UP000199612">
    <property type="component" value="Unassembled WGS sequence"/>
</dbReference>
<evidence type="ECO:0000313" key="3">
    <source>
        <dbReference type="Proteomes" id="UP000199612"/>
    </source>
</evidence>
<accession>A0A1I1JPA5</accession>
<keyword evidence="1" id="KW-0472">Membrane</keyword>
<gene>
    <name evidence="2" type="ORF">SAMN04488102_10870</name>
</gene>
<dbReference type="EMBL" id="FOLT01000008">
    <property type="protein sequence ID" value="SFC50021.1"/>
    <property type="molecule type" value="Genomic_DNA"/>
</dbReference>
<organism evidence="2 3">
    <name type="scientific">Alkalibacterium subtropicum</name>
    <dbReference type="NCBI Taxonomy" id="753702"/>
    <lineage>
        <taxon>Bacteria</taxon>
        <taxon>Bacillati</taxon>
        <taxon>Bacillota</taxon>
        <taxon>Bacilli</taxon>
        <taxon>Lactobacillales</taxon>
        <taxon>Carnobacteriaceae</taxon>
        <taxon>Alkalibacterium</taxon>
    </lineage>
</organism>
<sequence>MSYLYYIFGFGITFFAIMDLIWTTLWIDGGAGPLSKRVARYTWKSIEKMTRKNNNILTLVGPIILVVTLFSWIFFMWFGITLFYSGDPSSIIDTQTGGPIIWYERVYFTGYTIFTLGIGDYSPQPGFWQVATAVSSGIGILFLTLGASYVINVVGAVVQKRSFARSITGLGMSSEEILRFAWNGKDFHQLDLVLMEASSEISTLTQQHQAYPLLHYYHSETPEEASAIGIAILDDLLSLLHFGLTDKESVNVVLVQETRSSIETYLDSLTSVFVHPAEVEPDRPAINKLGDTGIPFVTEEDFSRDLDTVIERRQKLLGAVISDNHEWPKHKE</sequence>